<proteinExistence type="inferred from homology"/>
<dbReference type="InterPro" id="IPR006143">
    <property type="entry name" value="RND_pump_MFP"/>
</dbReference>
<evidence type="ECO:0000259" key="6">
    <source>
        <dbReference type="Pfam" id="PF25967"/>
    </source>
</evidence>
<dbReference type="GO" id="GO:0005886">
    <property type="term" value="C:plasma membrane"/>
    <property type="evidence" value="ECO:0007669"/>
    <property type="project" value="TreeGrafter"/>
</dbReference>
<organism evidence="7 8">
    <name type="scientific">Tenacibaculum adriaticum</name>
    <dbReference type="NCBI Taxonomy" id="413713"/>
    <lineage>
        <taxon>Bacteria</taxon>
        <taxon>Pseudomonadati</taxon>
        <taxon>Bacteroidota</taxon>
        <taxon>Flavobacteriia</taxon>
        <taxon>Flavobacteriales</taxon>
        <taxon>Flavobacteriaceae</taxon>
        <taxon>Tenacibaculum</taxon>
    </lineage>
</organism>
<dbReference type="Gene3D" id="1.10.287.470">
    <property type="entry name" value="Helix hairpin bin"/>
    <property type="match status" value="1"/>
</dbReference>
<comment type="subcellular location">
    <subcellularLocation>
        <location evidence="1">Cell envelope</location>
    </subcellularLocation>
</comment>
<dbReference type="Pfam" id="PF25917">
    <property type="entry name" value="BSH_RND"/>
    <property type="match status" value="1"/>
</dbReference>
<evidence type="ECO:0000313" key="8">
    <source>
        <dbReference type="Proteomes" id="UP000323136"/>
    </source>
</evidence>
<comment type="caution">
    <text evidence="7">The sequence shown here is derived from an EMBL/GenBank/DDBJ whole genome shotgun (WGS) entry which is preliminary data.</text>
</comment>
<dbReference type="NCBIfam" id="TIGR01730">
    <property type="entry name" value="RND_mfp"/>
    <property type="match status" value="1"/>
</dbReference>
<protein>
    <submittedName>
        <fullName evidence="7">Membrane fusion protein (Multidrug efflux system)</fullName>
    </submittedName>
</protein>
<feature type="chain" id="PRO_5024425437" evidence="3">
    <location>
        <begin position="26"/>
        <end position="377"/>
    </location>
</feature>
<evidence type="ECO:0000259" key="4">
    <source>
        <dbReference type="Pfam" id="PF25917"/>
    </source>
</evidence>
<dbReference type="GO" id="GO:0030313">
    <property type="term" value="C:cell envelope"/>
    <property type="evidence" value="ECO:0007669"/>
    <property type="project" value="UniProtKB-SubCell"/>
</dbReference>
<evidence type="ECO:0000256" key="3">
    <source>
        <dbReference type="SAM" id="SignalP"/>
    </source>
</evidence>
<dbReference type="PANTHER" id="PTHR30158">
    <property type="entry name" value="ACRA/E-RELATED COMPONENT OF DRUG EFFLUX TRANSPORTER"/>
    <property type="match status" value="1"/>
</dbReference>
<dbReference type="Proteomes" id="UP000323136">
    <property type="component" value="Unassembled WGS sequence"/>
</dbReference>
<dbReference type="Gene3D" id="2.40.420.20">
    <property type="match status" value="1"/>
</dbReference>
<evidence type="ECO:0000256" key="2">
    <source>
        <dbReference type="ARBA" id="ARBA00009477"/>
    </source>
</evidence>
<sequence length="377" mass="41120">MIKINQYVMLVLSLSILLISSCADKQQNKQAAQRPPATFPVSHVQNKTVTGFETYPTNIEGVINSDVRAKVSGYIQKVFVDEGQKVRKGQTLFKLETQSLSQDAGAAKARVNVAQVEIDKLVPLVEKGIISNVQLETAKANLAQAKANYNSVAANIGYATVKSPIDGYVGAIPFREGSLVSPSDETPLTTVSDIKQVYAFFTMNEAKYLDFIQNTKGKNLEEKINNFPRVDLILANGKTYPQKGKIETSTGQINQNTGTVSFRAVFDNPNQLLTNGNSGKIQIPVTYENMLVVPQGATYEQQGKIIIFKLGEDNKVSSSIINVKASVDNLYIVESGLKAGDKIVVEGVGKLRNDTAITPQEVAFDSIIQPIKVLFKN</sequence>
<reference evidence="7 8" key="1">
    <citation type="submission" date="2019-07" db="EMBL/GenBank/DDBJ databases">
        <title>Genomic Encyclopedia of Type Strains, Phase IV (KMG-IV): sequencing the most valuable type-strain genomes for metagenomic binning, comparative biology and taxonomic classification.</title>
        <authorList>
            <person name="Goeker M."/>
        </authorList>
    </citation>
    <scope>NUCLEOTIDE SEQUENCE [LARGE SCALE GENOMIC DNA]</scope>
    <source>
        <strain evidence="7 8">DSM 18961</strain>
    </source>
</reference>
<keyword evidence="3" id="KW-0732">Signal</keyword>
<dbReference type="SUPFAM" id="SSF111369">
    <property type="entry name" value="HlyD-like secretion proteins"/>
    <property type="match status" value="1"/>
</dbReference>
<dbReference type="PANTHER" id="PTHR30158:SF23">
    <property type="entry name" value="MULTIDRUG RESISTANCE PROTEIN MEXA"/>
    <property type="match status" value="1"/>
</dbReference>
<dbReference type="InterPro" id="IPR058627">
    <property type="entry name" value="MdtA-like_C"/>
</dbReference>
<comment type="similarity">
    <text evidence="2">Belongs to the membrane fusion protein (MFP) (TC 8.A.1) family.</text>
</comment>
<dbReference type="OrthoDB" id="9801814at2"/>
<dbReference type="InterPro" id="IPR058626">
    <property type="entry name" value="MdtA-like_b-barrel"/>
</dbReference>
<feature type="domain" description="Multidrug resistance protein MdtA-like beta-barrel" evidence="5">
    <location>
        <begin position="200"/>
        <end position="284"/>
    </location>
</feature>
<dbReference type="GO" id="GO:0046677">
    <property type="term" value="P:response to antibiotic"/>
    <property type="evidence" value="ECO:0007669"/>
    <property type="project" value="TreeGrafter"/>
</dbReference>
<evidence type="ECO:0000256" key="1">
    <source>
        <dbReference type="ARBA" id="ARBA00004196"/>
    </source>
</evidence>
<gene>
    <name evidence="7" type="ORF">C7447_103321</name>
</gene>
<accession>A0A5S5DQI3</accession>
<feature type="domain" description="Multidrug resistance protein MdtA-like C-terminal permuted SH3" evidence="6">
    <location>
        <begin position="289"/>
        <end position="349"/>
    </location>
</feature>
<evidence type="ECO:0000313" key="7">
    <source>
        <dbReference type="EMBL" id="TYP98151.1"/>
    </source>
</evidence>
<evidence type="ECO:0000259" key="5">
    <source>
        <dbReference type="Pfam" id="PF25944"/>
    </source>
</evidence>
<dbReference type="PROSITE" id="PS51257">
    <property type="entry name" value="PROKAR_LIPOPROTEIN"/>
    <property type="match status" value="1"/>
</dbReference>
<dbReference type="GO" id="GO:0022857">
    <property type="term" value="F:transmembrane transporter activity"/>
    <property type="evidence" value="ECO:0007669"/>
    <property type="project" value="InterPro"/>
</dbReference>
<name>A0A5S5DQI3_9FLAO</name>
<dbReference type="Pfam" id="PF25944">
    <property type="entry name" value="Beta-barrel_RND"/>
    <property type="match status" value="1"/>
</dbReference>
<feature type="domain" description="Multidrug resistance protein MdtA-like barrel-sandwich hybrid" evidence="4">
    <location>
        <begin position="66"/>
        <end position="191"/>
    </location>
</feature>
<dbReference type="Gene3D" id="2.40.50.100">
    <property type="match status" value="1"/>
</dbReference>
<keyword evidence="8" id="KW-1185">Reference proteome</keyword>
<dbReference type="InterPro" id="IPR058625">
    <property type="entry name" value="MdtA-like_BSH"/>
</dbReference>
<dbReference type="EMBL" id="VNIA01000003">
    <property type="protein sequence ID" value="TYP98151.1"/>
    <property type="molecule type" value="Genomic_DNA"/>
</dbReference>
<feature type="signal peptide" evidence="3">
    <location>
        <begin position="1"/>
        <end position="25"/>
    </location>
</feature>
<dbReference type="Gene3D" id="2.40.30.170">
    <property type="match status" value="1"/>
</dbReference>
<dbReference type="AlphaFoldDB" id="A0A5S5DQI3"/>
<dbReference type="Pfam" id="PF25967">
    <property type="entry name" value="RND-MFP_C"/>
    <property type="match status" value="1"/>
</dbReference>